<keyword evidence="11" id="KW-1071">Ligand-gated ion channel</keyword>
<feature type="chain" id="PRO_5042259350" evidence="15">
    <location>
        <begin position="25"/>
        <end position="416"/>
    </location>
</feature>
<feature type="transmembrane region" description="Helical" evidence="14">
    <location>
        <begin position="298"/>
        <end position="322"/>
    </location>
</feature>
<evidence type="ECO:0000256" key="6">
    <source>
        <dbReference type="ARBA" id="ARBA00023065"/>
    </source>
</evidence>
<dbReference type="Gene3D" id="1.20.58.390">
    <property type="entry name" value="Neurotransmitter-gated ion-channel transmembrane domain"/>
    <property type="match status" value="1"/>
</dbReference>
<keyword evidence="3 14" id="KW-0812">Transmembrane</keyword>
<evidence type="ECO:0000256" key="10">
    <source>
        <dbReference type="ARBA" id="ARBA00023180"/>
    </source>
</evidence>
<dbReference type="SUPFAM" id="SSF63712">
    <property type="entry name" value="Nicotinic receptor ligand binding domain-like"/>
    <property type="match status" value="1"/>
</dbReference>
<keyword evidence="19" id="KW-1185">Reference proteome</keyword>
<keyword evidence="15" id="KW-0732">Signal</keyword>
<comment type="subcellular location">
    <subcellularLocation>
        <location evidence="13">Synaptic cell membrane</location>
        <topology evidence="13">Multi-pass membrane protein</topology>
    </subcellularLocation>
</comment>
<feature type="domain" description="Neurotransmitter-gated ion-channel ligand-binding" evidence="16">
    <location>
        <begin position="31"/>
        <end position="233"/>
    </location>
</feature>
<dbReference type="Pfam" id="PF02931">
    <property type="entry name" value="Neur_chan_LBD"/>
    <property type="match status" value="1"/>
</dbReference>
<evidence type="ECO:0000256" key="1">
    <source>
        <dbReference type="ARBA" id="ARBA00022448"/>
    </source>
</evidence>
<evidence type="ECO:0000256" key="7">
    <source>
        <dbReference type="ARBA" id="ARBA00023136"/>
    </source>
</evidence>
<proteinExistence type="predicted"/>
<dbReference type="SUPFAM" id="SSF90112">
    <property type="entry name" value="Neurotransmitter-gated ion-channel transmembrane pore"/>
    <property type="match status" value="1"/>
</dbReference>
<keyword evidence="8" id="KW-1015">Disulfide bond</keyword>
<comment type="caution">
    <text evidence="18">The sequence shown here is derived from an EMBL/GenBank/DDBJ whole genome shotgun (WGS) entry which is preliminary data.</text>
</comment>
<reference evidence="18" key="1">
    <citation type="journal article" date="2021" name="Genome Biol. Evol.">
        <title>A High-Quality Reference Genome for a Parasitic Bivalve with Doubly Uniparental Inheritance (Bivalvia: Unionida).</title>
        <authorList>
            <person name="Smith C.H."/>
        </authorList>
    </citation>
    <scope>NUCLEOTIDE SEQUENCE</scope>
    <source>
        <strain evidence="18">CHS0354</strain>
    </source>
</reference>
<dbReference type="GO" id="GO:0004888">
    <property type="term" value="F:transmembrane signaling receptor activity"/>
    <property type="evidence" value="ECO:0007669"/>
    <property type="project" value="InterPro"/>
</dbReference>
<dbReference type="AlphaFoldDB" id="A0AAE0TES7"/>
<evidence type="ECO:0000256" key="11">
    <source>
        <dbReference type="ARBA" id="ARBA00023286"/>
    </source>
</evidence>
<dbReference type="Pfam" id="PF02932">
    <property type="entry name" value="Neur_chan_memb"/>
    <property type="match status" value="1"/>
</dbReference>
<keyword evidence="12" id="KW-0407">Ion channel</keyword>
<evidence type="ECO:0000256" key="14">
    <source>
        <dbReference type="SAM" id="Phobius"/>
    </source>
</evidence>
<keyword evidence="9" id="KW-0675">Receptor</keyword>
<dbReference type="InterPro" id="IPR036719">
    <property type="entry name" value="Neuro-gated_channel_TM_sf"/>
</dbReference>
<keyword evidence="4 14" id="KW-1133">Transmembrane helix</keyword>
<dbReference type="CDD" id="cd18989">
    <property type="entry name" value="LGIC_ECD_cation"/>
    <property type="match status" value="1"/>
</dbReference>
<evidence type="ECO:0000256" key="2">
    <source>
        <dbReference type="ARBA" id="ARBA00022475"/>
    </source>
</evidence>
<protein>
    <submittedName>
        <fullName evidence="18">Uncharacterized protein</fullName>
    </submittedName>
</protein>
<evidence type="ECO:0000256" key="15">
    <source>
        <dbReference type="SAM" id="SignalP"/>
    </source>
</evidence>
<evidence type="ECO:0000256" key="12">
    <source>
        <dbReference type="ARBA" id="ARBA00023303"/>
    </source>
</evidence>
<name>A0AAE0TES7_9BIVA</name>
<evidence type="ECO:0000259" key="17">
    <source>
        <dbReference type="Pfam" id="PF02932"/>
    </source>
</evidence>
<sequence>MAHRTLHTTPFPFILMLYILSINAETSDNAKSLYTKLFTTDAYNKHVRPIQDQTQAIDIDIDYHLSGILDFDEQGEKLTTSGYFSISWNDYYLQWNPSSYGGLDFLFVPQDNIWKPDIALKNSVSEFKGLGSTFLYVQIDPSGRVKWYPYMILQSTCSVDITYIPFDTQSCSLKFVAWSYTKNEVLLTEGTSGIILNEYEENSEWKIVSSSVDTLTESYEATVIFQITLKRKPLFYVLNIIVPVIMLSILNACIFVLPAESGEKASFSITAFLSMAVFLTIVASTLPQNSDSVSYLGIYLELMAGISTLIVIITLFELRFYFRDATVDPIPKWLIRFQVIVQVIRCSRRSQVNPIENQVNPIKNQVNPIENDQNDDGKSDVTWKNVCNAIDFVLFWIFLLLIFITTLSIYIISSSF</sequence>
<dbReference type="PANTHER" id="PTHR18945">
    <property type="entry name" value="NEUROTRANSMITTER GATED ION CHANNEL"/>
    <property type="match status" value="1"/>
</dbReference>
<dbReference type="GO" id="GO:0022848">
    <property type="term" value="F:acetylcholine-gated monoatomic cation-selective channel activity"/>
    <property type="evidence" value="ECO:0007669"/>
    <property type="project" value="InterPro"/>
</dbReference>
<dbReference type="PRINTS" id="PR00252">
    <property type="entry name" value="NRIONCHANNEL"/>
</dbReference>
<evidence type="ECO:0000256" key="3">
    <source>
        <dbReference type="ARBA" id="ARBA00022692"/>
    </source>
</evidence>
<evidence type="ECO:0000256" key="9">
    <source>
        <dbReference type="ARBA" id="ARBA00023170"/>
    </source>
</evidence>
<dbReference type="InterPro" id="IPR006029">
    <property type="entry name" value="Neurotrans-gated_channel_TM"/>
</dbReference>
<accession>A0AAE0TES7</accession>
<feature type="signal peptide" evidence="15">
    <location>
        <begin position="1"/>
        <end position="24"/>
    </location>
</feature>
<reference evidence="18" key="2">
    <citation type="journal article" date="2021" name="Genome Biol. Evol.">
        <title>Developing a high-quality reference genome for a parasitic bivalve with doubly uniparental inheritance (Bivalvia: Unionida).</title>
        <authorList>
            <person name="Smith C.H."/>
        </authorList>
    </citation>
    <scope>NUCLEOTIDE SEQUENCE</scope>
    <source>
        <strain evidence="18">CHS0354</strain>
        <tissue evidence="18">Mantle</tissue>
    </source>
</reference>
<organism evidence="18 19">
    <name type="scientific">Potamilus streckersoni</name>
    <dbReference type="NCBI Taxonomy" id="2493646"/>
    <lineage>
        <taxon>Eukaryota</taxon>
        <taxon>Metazoa</taxon>
        <taxon>Spiralia</taxon>
        <taxon>Lophotrochozoa</taxon>
        <taxon>Mollusca</taxon>
        <taxon>Bivalvia</taxon>
        <taxon>Autobranchia</taxon>
        <taxon>Heteroconchia</taxon>
        <taxon>Palaeoheterodonta</taxon>
        <taxon>Unionida</taxon>
        <taxon>Unionoidea</taxon>
        <taxon>Unionidae</taxon>
        <taxon>Ambleminae</taxon>
        <taxon>Lampsilini</taxon>
        <taxon>Potamilus</taxon>
    </lineage>
</organism>
<gene>
    <name evidence="18" type="ORF">CHS0354_042572</name>
</gene>
<reference evidence="18" key="3">
    <citation type="submission" date="2023-05" db="EMBL/GenBank/DDBJ databases">
        <authorList>
            <person name="Smith C.H."/>
        </authorList>
    </citation>
    <scope>NUCLEOTIDE SEQUENCE</scope>
    <source>
        <strain evidence="18">CHS0354</strain>
        <tissue evidence="18">Mantle</tissue>
    </source>
</reference>
<evidence type="ECO:0000256" key="5">
    <source>
        <dbReference type="ARBA" id="ARBA00023018"/>
    </source>
</evidence>
<feature type="transmembrane region" description="Helical" evidence="14">
    <location>
        <begin position="234"/>
        <end position="259"/>
    </location>
</feature>
<evidence type="ECO:0000256" key="13">
    <source>
        <dbReference type="ARBA" id="ARBA00034099"/>
    </source>
</evidence>
<keyword evidence="10" id="KW-0325">Glycoprotein</keyword>
<dbReference type="PRINTS" id="PR00254">
    <property type="entry name" value="NICOTINICR"/>
</dbReference>
<keyword evidence="5" id="KW-0770">Synapse</keyword>
<evidence type="ECO:0000313" key="19">
    <source>
        <dbReference type="Proteomes" id="UP001195483"/>
    </source>
</evidence>
<evidence type="ECO:0000259" key="16">
    <source>
        <dbReference type="Pfam" id="PF02931"/>
    </source>
</evidence>
<evidence type="ECO:0000313" key="18">
    <source>
        <dbReference type="EMBL" id="KAK3608583.1"/>
    </source>
</evidence>
<keyword evidence="7 14" id="KW-0472">Membrane</keyword>
<dbReference type="InterPro" id="IPR006201">
    <property type="entry name" value="Neur_channel"/>
</dbReference>
<dbReference type="FunFam" id="2.70.170.10:FF:000028">
    <property type="entry name" value="AcetylCholine Receptor"/>
    <property type="match status" value="1"/>
</dbReference>
<dbReference type="InterPro" id="IPR002394">
    <property type="entry name" value="Nicotinic_acetylcholine_rcpt"/>
</dbReference>
<dbReference type="InterPro" id="IPR036734">
    <property type="entry name" value="Neur_chan_lig-bd_sf"/>
</dbReference>
<dbReference type="Gene3D" id="2.70.170.10">
    <property type="entry name" value="Neurotransmitter-gated ion-channel ligand-binding domain"/>
    <property type="match status" value="1"/>
</dbReference>
<keyword evidence="2" id="KW-1003">Cell membrane</keyword>
<evidence type="ECO:0000256" key="8">
    <source>
        <dbReference type="ARBA" id="ARBA00023157"/>
    </source>
</evidence>
<evidence type="ECO:0000256" key="4">
    <source>
        <dbReference type="ARBA" id="ARBA00022989"/>
    </source>
</evidence>
<dbReference type="InterPro" id="IPR006202">
    <property type="entry name" value="Neur_chan_lig-bd"/>
</dbReference>
<keyword evidence="1" id="KW-0813">Transport</keyword>
<feature type="domain" description="Neurotransmitter-gated ion-channel transmembrane" evidence="17">
    <location>
        <begin position="240"/>
        <end position="337"/>
    </location>
</feature>
<dbReference type="GO" id="GO:0045211">
    <property type="term" value="C:postsynaptic membrane"/>
    <property type="evidence" value="ECO:0007669"/>
    <property type="project" value="InterPro"/>
</dbReference>
<feature type="transmembrane region" description="Helical" evidence="14">
    <location>
        <begin position="393"/>
        <end position="412"/>
    </location>
</feature>
<dbReference type="InterPro" id="IPR038050">
    <property type="entry name" value="Neuro_actylchol_rec"/>
</dbReference>
<feature type="transmembrane region" description="Helical" evidence="14">
    <location>
        <begin position="265"/>
        <end position="286"/>
    </location>
</feature>
<keyword evidence="6" id="KW-0406">Ion transport</keyword>
<dbReference type="CDD" id="cd19051">
    <property type="entry name" value="LGIC_TM_cation"/>
    <property type="match status" value="1"/>
</dbReference>
<dbReference type="Proteomes" id="UP001195483">
    <property type="component" value="Unassembled WGS sequence"/>
</dbReference>
<dbReference type="EMBL" id="JAEAOA010002356">
    <property type="protein sequence ID" value="KAK3608583.1"/>
    <property type="molecule type" value="Genomic_DNA"/>
</dbReference>